<name>A0ABT0RD07_9SPHN</name>
<dbReference type="Pfam" id="PF02962">
    <property type="entry name" value="CHMI"/>
    <property type="match status" value="1"/>
</dbReference>
<accession>A0ABT0RD07</accession>
<evidence type="ECO:0000313" key="2">
    <source>
        <dbReference type="Proteomes" id="UP001165343"/>
    </source>
</evidence>
<dbReference type="PANTHER" id="PTHR37950">
    <property type="entry name" value="4-HYDROXYPHENYLACETATE CATABOLISM PROTEIN"/>
    <property type="match status" value="1"/>
</dbReference>
<proteinExistence type="predicted"/>
<dbReference type="CDD" id="cd00580">
    <property type="entry name" value="CHMI"/>
    <property type="match status" value="1"/>
</dbReference>
<dbReference type="InterPro" id="IPR014347">
    <property type="entry name" value="Tautomerase/MIF_sf"/>
</dbReference>
<dbReference type="RefSeq" id="WP_249867101.1">
    <property type="nucleotide sequence ID" value="NZ_JAMGBC010000001.1"/>
</dbReference>
<gene>
    <name evidence="1" type="ORF">LZ519_02180</name>
</gene>
<dbReference type="SUPFAM" id="SSF55331">
    <property type="entry name" value="Tautomerase/MIF"/>
    <property type="match status" value="1"/>
</dbReference>
<dbReference type="Proteomes" id="UP001165343">
    <property type="component" value="Unassembled WGS sequence"/>
</dbReference>
<dbReference type="EMBL" id="JAMGBC010000001">
    <property type="protein sequence ID" value="MCL6678131.1"/>
    <property type="molecule type" value="Genomic_DNA"/>
</dbReference>
<keyword evidence="2" id="KW-1185">Reference proteome</keyword>
<sequence length="131" mass="14748">MPHLNIEYSANLADALDIQALVDRIHEAALETGIFPLGGVRTRAEPRAHYRIANGNPNAGYIHMMVRIGSGREAETRRAAGEKIFNALCDFTDELYRSRPLALSFELHEIPPDMAWRKNNLHELLKKEAGE</sequence>
<protein>
    <submittedName>
        <fullName evidence="1">5-carboxymethyl-2-hydroxymuconate Delta-isomerase</fullName>
    </submittedName>
</protein>
<dbReference type="Gene3D" id="3.30.429.10">
    <property type="entry name" value="Macrophage Migration Inhibitory Factor"/>
    <property type="match status" value="1"/>
</dbReference>
<comment type="caution">
    <text evidence="1">The sequence shown here is derived from an EMBL/GenBank/DDBJ whole genome shotgun (WGS) entry which is preliminary data.</text>
</comment>
<evidence type="ECO:0000313" key="1">
    <source>
        <dbReference type="EMBL" id="MCL6678131.1"/>
    </source>
</evidence>
<dbReference type="PANTHER" id="PTHR37950:SF1">
    <property type="entry name" value="4-HYDROXYPHENYLACETATE CATABOLISM PROTEIN"/>
    <property type="match status" value="1"/>
</dbReference>
<dbReference type="InterPro" id="IPR004220">
    <property type="entry name" value="5-COMe_2-OHmuconate_Isoase"/>
</dbReference>
<organism evidence="1 2">
    <name type="scientific">Sphingomonas anseongensis</name>
    <dbReference type="NCBI Taxonomy" id="2908207"/>
    <lineage>
        <taxon>Bacteria</taxon>
        <taxon>Pseudomonadati</taxon>
        <taxon>Pseudomonadota</taxon>
        <taxon>Alphaproteobacteria</taxon>
        <taxon>Sphingomonadales</taxon>
        <taxon>Sphingomonadaceae</taxon>
        <taxon>Sphingomonas</taxon>
    </lineage>
</organism>
<reference evidence="1" key="1">
    <citation type="submission" date="2022-05" db="EMBL/GenBank/DDBJ databases">
        <authorList>
            <person name="Jo J.-H."/>
            <person name="Im W.-T."/>
        </authorList>
    </citation>
    <scope>NUCLEOTIDE SEQUENCE</scope>
    <source>
        <strain evidence="1">RG327</strain>
    </source>
</reference>